<dbReference type="Gene3D" id="1.20.1250.20">
    <property type="entry name" value="MFS general substrate transporter like domains"/>
    <property type="match status" value="1"/>
</dbReference>
<keyword evidence="9" id="KW-1185">Reference proteome</keyword>
<feature type="transmembrane region" description="Helical" evidence="7">
    <location>
        <begin position="382"/>
        <end position="398"/>
    </location>
</feature>
<dbReference type="SUPFAM" id="SSF103473">
    <property type="entry name" value="MFS general substrate transporter"/>
    <property type="match status" value="1"/>
</dbReference>
<evidence type="ECO:0000256" key="5">
    <source>
        <dbReference type="ARBA" id="ARBA00023136"/>
    </source>
</evidence>
<keyword evidence="4 7" id="KW-1133">Transmembrane helix</keyword>
<dbReference type="Pfam" id="PF05978">
    <property type="entry name" value="UNC-93"/>
    <property type="match status" value="1"/>
</dbReference>
<evidence type="ECO:0000256" key="7">
    <source>
        <dbReference type="SAM" id="Phobius"/>
    </source>
</evidence>
<feature type="transmembrane region" description="Helical" evidence="7">
    <location>
        <begin position="40"/>
        <end position="60"/>
    </location>
</feature>
<accession>A0ABP0FIL1</accession>
<dbReference type="PANTHER" id="PTHR19444">
    <property type="entry name" value="UNC-93 RELATED"/>
    <property type="match status" value="1"/>
</dbReference>
<feature type="transmembrane region" description="Helical" evidence="7">
    <location>
        <begin position="315"/>
        <end position="343"/>
    </location>
</feature>
<feature type="transmembrane region" description="Helical" evidence="7">
    <location>
        <begin position="292"/>
        <end position="309"/>
    </location>
</feature>
<feature type="transmembrane region" description="Helical" evidence="7">
    <location>
        <begin position="355"/>
        <end position="376"/>
    </location>
</feature>
<name>A0ABP0FIL1_CLALP</name>
<feature type="transmembrane region" description="Helical" evidence="7">
    <location>
        <begin position="210"/>
        <end position="227"/>
    </location>
</feature>
<evidence type="ECO:0000313" key="9">
    <source>
        <dbReference type="Proteomes" id="UP001642483"/>
    </source>
</evidence>
<dbReference type="EMBL" id="CAWYQH010000057">
    <property type="protein sequence ID" value="CAK8679201.1"/>
    <property type="molecule type" value="Genomic_DNA"/>
</dbReference>
<dbReference type="Proteomes" id="UP001642483">
    <property type="component" value="Unassembled WGS sequence"/>
</dbReference>
<keyword evidence="3 7" id="KW-0812">Transmembrane</keyword>
<dbReference type="PANTHER" id="PTHR19444:SF13">
    <property type="entry name" value="PROTEIN UNC-93 HOMOLOG A"/>
    <property type="match status" value="1"/>
</dbReference>
<evidence type="ECO:0000256" key="1">
    <source>
        <dbReference type="ARBA" id="ARBA00004141"/>
    </source>
</evidence>
<comment type="similarity">
    <text evidence="2">Belongs to the unc-93 family.</text>
</comment>
<protein>
    <recommendedName>
        <fullName evidence="6">Protein unc-93 homolog A</fullName>
    </recommendedName>
</protein>
<dbReference type="InterPro" id="IPR010291">
    <property type="entry name" value="Ion_channel_UNC-93"/>
</dbReference>
<evidence type="ECO:0000256" key="2">
    <source>
        <dbReference type="ARBA" id="ARBA00009172"/>
    </source>
</evidence>
<gene>
    <name evidence="8" type="ORF">CVLEPA_LOCUS9455</name>
</gene>
<feature type="transmembrane region" description="Helical" evidence="7">
    <location>
        <begin position="445"/>
        <end position="466"/>
    </location>
</feature>
<evidence type="ECO:0000256" key="6">
    <source>
        <dbReference type="ARBA" id="ARBA00040854"/>
    </source>
</evidence>
<reference evidence="8 9" key="1">
    <citation type="submission" date="2024-02" db="EMBL/GenBank/DDBJ databases">
        <authorList>
            <person name="Daric V."/>
            <person name="Darras S."/>
        </authorList>
    </citation>
    <scope>NUCLEOTIDE SEQUENCE [LARGE SCALE GENOMIC DNA]</scope>
</reference>
<dbReference type="InterPro" id="IPR051951">
    <property type="entry name" value="UNC-93_regulatory"/>
</dbReference>
<comment type="caution">
    <text evidence="8">The sequence shown here is derived from an EMBL/GenBank/DDBJ whole genome shotgun (WGS) entry which is preliminary data.</text>
</comment>
<organism evidence="8 9">
    <name type="scientific">Clavelina lepadiformis</name>
    <name type="common">Light-bulb sea squirt</name>
    <name type="synonym">Ascidia lepadiformis</name>
    <dbReference type="NCBI Taxonomy" id="159417"/>
    <lineage>
        <taxon>Eukaryota</taxon>
        <taxon>Metazoa</taxon>
        <taxon>Chordata</taxon>
        <taxon>Tunicata</taxon>
        <taxon>Ascidiacea</taxon>
        <taxon>Aplousobranchia</taxon>
        <taxon>Clavelinidae</taxon>
        <taxon>Clavelina</taxon>
    </lineage>
</organism>
<feature type="transmembrane region" description="Helical" evidence="7">
    <location>
        <begin position="142"/>
        <end position="164"/>
    </location>
</feature>
<dbReference type="InterPro" id="IPR036259">
    <property type="entry name" value="MFS_trans_sf"/>
</dbReference>
<feature type="transmembrane region" description="Helical" evidence="7">
    <location>
        <begin position="12"/>
        <end position="34"/>
    </location>
</feature>
<proteinExistence type="inferred from homology"/>
<evidence type="ECO:0000256" key="4">
    <source>
        <dbReference type="ARBA" id="ARBA00022989"/>
    </source>
</evidence>
<keyword evidence="5 7" id="KW-0472">Membrane</keyword>
<evidence type="ECO:0000256" key="3">
    <source>
        <dbReference type="ARBA" id="ARBA00022692"/>
    </source>
</evidence>
<comment type="subcellular location">
    <subcellularLocation>
        <location evidence="1">Membrane</location>
        <topology evidence="1">Multi-pass membrane protein</topology>
    </subcellularLocation>
</comment>
<evidence type="ECO:0000313" key="8">
    <source>
        <dbReference type="EMBL" id="CAK8679201.1"/>
    </source>
</evidence>
<feature type="transmembrane region" description="Helical" evidence="7">
    <location>
        <begin position="91"/>
        <end position="110"/>
    </location>
</feature>
<sequence length="471" mass="51692">MCAEKTSRVRLYLFLGGVFLTLSGVFGVVPLVSSLNVEEAIGSLTLAIGYAIAIPSTFLVPAVGAAFGIRTVVVIAATCYFLFVLGNIHTAYYTLIPAAVFFGVGDGWYWSSGSIVANNFAVEISKNEPGTYEVRRRLFTGFFFAVCRLGTAFGSAVSVVFLFVDRQLSGRSNFTTNQDFSFCGANDCQDPNITLANIEQYTPAFVATRYSLIAFLAGLVLIAVFSYRVNLPVETGHEVDRTINTSLERIIKLPSVGEDEATIQKMSSETSFKVMAKSLKSTLKLLITPKHLLIMWLATYGGMTLSFFNGEITRAFVSCVLGVDKVGVAVIVFSASGTLAAYVGGKVNSKYGRNYPFAFAFVLDVSSYVVCLTWQITENTTWVIYILSFMFGMSDTLWQSQTNEMYGSFFEDDNKQALAAWNIMYEVGLATQFAISETLCVWQKIYLQIALMIVAVSLYGIAYFTFLANLS</sequence>